<dbReference type="SUPFAM" id="SSF50129">
    <property type="entry name" value="GroES-like"/>
    <property type="match status" value="1"/>
</dbReference>
<dbReference type="OrthoDB" id="3509362at2759"/>
<accession>K8F1A4</accession>
<gene>
    <name evidence="4" type="ORF">Bathy02g04290</name>
</gene>
<dbReference type="SMART" id="SM00829">
    <property type="entry name" value="PKS_ER"/>
    <property type="match status" value="1"/>
</dbReference>
<dbReference type="eggNOG" id="KOG1198">
    <property type="taxonomic scope" value="Eukaryota"/>
</dbReference>
<dbReference type="GeneID" id="19017542"/>
<feature type="domain" description="Enoyl reductase (ER)" evidence="3">
    <location>
        <begin position="14"/>
        <end position="360"/>
    </location>
</feature>
<evidence type="ECO:0000313" key="5">
    <source>
        <dbReference type="Proteomes" id="UP000198341"/>
    </source>
</evidence>
<dbReference type="InterPro" id="IPR011032">
    <property type="entry name" value="GroES-like_sf"/>
</dbReference>
<dbReference type="GO" id="GO:0070402">
    <property type="term" value="F:NADPH binding"/>
    <property type="evidence" value="ECO:0007669"/>
    <property type="project" value="TreeGrafter"/>
</dbReference>
<dbReference type="Gene3D" id="3.90.180.10">
    <property type="entry name" value="Medium-chain alcohol dehydrogenases, catalytic domain"/>
    <property type="match status" value="1"/>
</dbReference>
<protein>
    <submittedName>
        <fullName evidence="4">Polyketide synthase pks5</fullName>
    </submittedName>
</protein>
<keyword evidence="2" id="KW-0560">Oxidoreductase</keyword>
<reference evidence="4 5" key="1">
    <citation type="submission" date="2011-10" db="EMBL/GenBank/DDBJ databases">
        <authorList>
            <person name="Genoscope - CEA"/>
        </authorList>
    </citation>
    <scope>NUCLEOTIDE SEQUENCE [LARGE SCALE GENOMIC DNA]</scope>
    <source>
        <strain evidence="4 5">RCC 1105</strain>
    </source>
</reference>
<dbReference type="RefSeq" id="XP_007515083.1">
    <property type="nucleotide sequence ID" value="XM_007515021.1"/>
</dbReference>
<proteinExistence type="predicted"/>
<dbReference type="InterPro" id="IPR036291">
    <property type="entry name" value="NAD(P)-bd_dom_sf"/>
</dbReference>
<name>K8F1A4_9CHLO</name>
<keyword evidence="1" id="KW-0521">NADP</keyword>
<dbReference type="SUPFAM" id="SSF51735">
    <property type="entry name" value="NAD(P)-binding Rossmann-fold domains"/>
    <property type="match status" value="1"/>
</dbReference>
<dbReference type="STRING" id="41875.K8F1A4"/>
<dbReference type="PANTHER" id="PTHR48106:SF18">
    <property type="entry name" value="QUINONE OXIDOREDUCTASE PIG3"/>
    <property type="match status" value="1"/>
</dbReference>
<dbReference type="EMBL" id="FO082277">
    <property type="protein sequence ID" value="CCO15323.1"/>
    <property type="molecule type" value="Genomic_DNA"/>
</dbReference>
<keyword evidence="5" id="KW-1185">Reference proteome</keyword>
<evidence type="ECO:0000313" key="4">
    <source>
        <dbReference type="EMBL" id="CCO15323.1"/>
    </source>
</evidence>
<sequence length="362" mass="39680">MTKKREVWEVSKPGSLSALELRKDVPLTALEDEDKVRVEVKHIGLNFADVFTVLGLYGATPKHETFIPGLEFAGVCVEEGKGGKEGETSLIGKRVMGVTRFGAFATVVDVPRHQVRVIPDAWSFSEGAAFIVQSLTVYYGLSALGRIREGDVCLIHSASGGCGSQALQICDKVGAKAIAVIGDESKKGFLEKKHGGSLPASAIIVRDRKTFGDQVREAAQRSYDRSEVDIVLDATLGDFFEGGWNNLSKGRGVYVVYGAADMTPRGGVKWYNLWNWLVLIKKFLTRPKIDAMELPGENKTIAGFNLIWMFDKSDLLLSLLSELENLQLPPPRVGMEFSWEELPKALEAFQSGKTSGKIVIKL</sequence>
<dbReference type="InterPro" id="IPR020843">
    <property type="entry name" value="ER"/>
</dbReference>
<dbReference type="KEGG" id="bpg:Bathy02g04290"/>
<dbReference type="Proteomes" id="UP000198341">
    <property type="component" value="Chromosome 2"/>
</dbReference>
<dbReference type="Pfam" id="PF13602">
    <property type="entry name" value="ADH_zinc_N_2"/>
    <property type="match status" value="1"/>
</dbReference>
<dbReference type="InterPro" id="IPR013154">
    <property type="entry name" value="ADH-like_N"/>
</dbReference>
<dbReference type="AlphaFoldDB" id="K8F1A4"/>
<evidence type="ECO:0000256" key="1">
    <source>
        <dbReference type="ARBA" id="ARBA00022857"/>
    </source>
</evidence>
<organism evidence="4 5">
    <name type="scientific">Bathycoccus prasinos</name>
    <dbReference type="NCBI Taxonomy" id="41875"/>
    <lineage>
        <taxon>Eukaryota</taxon>
        <taxon>Viridiplantae</taxon>
        <taxon>Chlorophyta</taxon>
        <taxon>Mamiellophyceae</taxon>
        <taxon>Mamiellales</taxon>
        <taxon>Bathycoccaceae</taxon>
        <taxon>Bathycoccus</taxon>
    </lineage>
</organism>
<evidence type="ECO:0000256" key="2">
    <source>
        <dbReference type="ARBA" id="ARBA00023002"/>
    </source>
</evidence>
<evidence type="ECO:0000259" key="3">
    <source>
        <dbReference type="SMART" id="SM00829"/>
    </source>
</evidence>
<dbReference type="Pfam" id="PF08240">
    <property type="entry name" value="ADH_N"/>
    <property type="match status" value="1"/>
</dbReference>
<dbReference type="GO" id="GO:0016651">
    <property type="term" value="F:oxidoreductase activity, acting on NAD(P)H"/>
    <property type="evidence" value="ECO:0007669"/>
    <property type="project" value="TreeGrafter"/>
</dbReference>
<dbReference type="PANTHER" id="PTHR48106">
    <property type="entry name" value="QUINONE OXIDOREDUCTASE PIG3-RELATED"/>
    <property type="match status" value="1"/>
</dbReference>